<keyword evidence="2" id="KW-0479">Metal-binding</keyword>
<comment type="caution">
    <text evidence="4">The sequence shown here is derived from an EMBL/GenBank/DDBJ whole genome shotgun (WGS) entry which is preliminary data.</text>
</comment>
<dbReference type="STRING" id="48256.CLHUN_00450"/>
<dbReference type="InterPro" id="IPR042244">
    <property type="entry name" value="HypD_2_sf"/>
</dbReference>
<dbReference type="OrthoDB" id="9770424at2"/>
<dbReference type="EMBL" id="MZGX01000001">
    <property type="protein sequence ID" value="OPX46229.1"/>
    <property type="molecule type" value="Genomic_DNA"/>
</dbReference>
<dbReference type="InterPro" id="IPR042243">
    <property type="entry name" value="HypD_1"/>
</dbReference>
<dbReference type="Gene3D" id="6.10.20.100">
    <property type="match status" value="1"/>
</dbReference>
<dbReference type="GO" id="GO:0070025">
    <property type="term" value="F:carbon monoxide binding"/>
    <property type="evidence" value="ECO:0007669"/>
    <property type="project" value="TreeGrafter"/>
</dbReference>
<reference evidence="4 5" key="1">
    <citation type="submission" date="2017-03" db="EMBL/GenBank/DDBJ databases">
        <title>Genome sequence of Clostridium hungatei DSM 14427.</title>
        <authorList>
            <person name="Poehlein A."/>
            <person name="Daniel R."/>
        </authorList>
    </citation>
    <scope>NUCLEOTIDE SEQUENCE [LARGE SCALE GENOMIC DNA]</scope>
    <source>
        <strain evidence="4 5">DSM 14427</strain>
    </source>
</reference>
<dbReference type="PANTHER" id="PTHR30149">
    <property type="entry name" value="HYDROGENASE PROTEIN ASSEMBLY PROTEIN HYPD"/>
    <property type="match status" value="1"/>
</dbReference>
<dbReference type="GO" id="GO:0051539">
    <property type="term" value="F:4 iron, 4 sulfur cluster binding"/>
    <property type="evidence" value="ECO:0007669"/>
    <property type="project" value="TreeGrafter"/>
</dbReference>
<evidence type="ECO:0000256" key="2">
    <source>
        <dbReference type="ARBA" id="ARBA00022723"/>
    </source>
</evidence>
<dbReference type="RefSeq" id="WP_080062553.1">
    <property type="nucleotide sequence ID" value="NZ_MZGX01000001.1"/>
</dbReference>
<dbReference type="PIRSF" id="PIRSF005622">
    <property type="entry name" value="Hydrgn_mat_hypD"/>
    <property type="match status" value="1"/>
</dbReference>
<keyword evidence="5" id="KW-1185">Reference proteome</keyword>
<dbReference type="Gene3D" id="3.40.50.11740">
    <property type="entry name" value="HypD, alpha/beta domain 2"/>
    <property type="match status" value="2"/>
</dbReference>
<gene>
    <name evidence="4" type="primary">hypD</name>
    <name evidence="4" type="ORF">CLHUN_00450</name>
</gene>
<evidence type="ECO:0000313" key="4">
    <source>
        <dbReference type="EMBL" id="OPX46229.1"/>
    </source>
</evidence>
<evidence type="ECO:0000313" key="5">
    <source>
        <dbReference type="Proteomes" id="UP000191554"/>
    </source>
</evidence>
<name>A0A1V4SQR4_RUMHU</name>
<dbReference type="PANTHER" id="PTHR30149:SF0">
    <property type="entry name" value="HYDROGENASE MATURATION FACTOR HYPD"/>
    <property type="match status" value="1"/>
</dbReference>
<accession>A0A1V4SQR4</accession>
<organism evidence="4 5">
    <name type="scientific">Ruminiclostridium hungatei</name>
    <name type="common">Clostridium hungatei</name>
    <dbReference type="NCBI Taxonomy" id="48256"/>
    <lineage>
        <taxon>Bacteria</taxon>
        <taxon>Bacillati</taxon>
        <taxon>Bacillota</taxon>
        <taxon>Clostridia</taxon>
        <taxon>Eubacteriales</taxon>
        <taxon>Oscillospiraceae</taxon>
        <taxon>Ruminiclostridium</taxon>
    </lineage>
</organism>
<dbReference type="InterPro" id="IPR002780">
    <property type="entry name" value="Hyd_form_HypD"/>
</dbReference>
<dbReference type="GO" id="GO:0005506">
    <property type="term" value="F:iron ion binding"/>
    <property type="evidence" value="ECO:0007669"/>
    <property type="project" value="TreeGrafter"/>
</dbReference>
<keyword evidence="3" id="KW-0408">Iron</keyword>
<proteinExistence type="inferred from homology"/>
<dbReference type="Proteomes" id="UP000191554">
    <property type="component" value="Unassembled WGS sequence"/>
</dbReference>
<evidence type="ECO:0000256" key="1">
    <source>
        <dbReference type="ARBA" id="ARBA00007888"/>
    </source>
</evidence>
<dbReference type="AlphaFoldDB" id="A0A1V4SQR4"/>
<dbReference type="GO" id="GO:0051604">
    <property type="term" value="P:protein maturation"/>
    <property type="evidence" value="ECO:0007669"/>
    <property type="project" value="TreeGrafter"/>
</dbReference>
<dbReference type="Pfam" id="PF01924">
    <property type="entry name" value="HypD"/>
    <property type="match status" value="1"/>
</dbReference>
<evidence type="ECO:0000256" key="3">
    <source>
        <dbReference type="ARBA" id="ARBA00023004"/>
    </source>
</evidence>
<protein>
    <submittedName>
        <fullName evidence="4">Hydrogenase expression/formation protein HypD</fullName>
    </submittedName>
</protein>
<dbReference type="NCBIfam" id="TIGR00075">
    <property type="entry name" value="hypD"/>
    <property type="match status" value="1"/>
</dbReference>
<sequence length="361" mass="39572">MTNYIDEFRDKAVIQKIVDCLNAYSGPKLKIMEVCGTHTMAISRYGLRSLLPKSIELLSGPGCPVCVTPTGYIDTATELADNRDIIITTFGDLMRIPGNNSTLLLKKAKGSNVQMVYSPLNSLETAKANPHKEVVFLSVGFETTTPVIALSVLKAREEGIKNFSVLTANKTMPEAVKTLAEDRELALDGFIYPGHVSAIIGTDFFSYVAYNMEKAGVIAGFEPLDILYSINILLKNISEGKNVLENAYSRIVAKEGNIKAQQKMYQVFEPVDAVWRGIGLIPGSGLGLRKEYENYDTMKKFDIKPKDSPEPKGCLCGEVLKGKKKPLDCKLFKTRCTPESPVGACMVSAEGTCAAYYKYGD</sequence>
<comment type="similarity">
    <text evidence="1">Belongs to the HypD family.</text>
</comment>